<dbReference type="EMBL" id="JBHSFN010000001">
    <property type="protein sequence ID" value="MFC4584624.1"/>
    <property type="molecule type" value="Genomic_DNA"/>
</dbReference>
<proteinExistence type="predicted"/>
<organism evidence="2 3">
    <name type="scientific">Sphaerisporangium corydalis</name>
    <dbReference type="NCBI Taxonomy" id="1441875"/>
    <lineage>
        <taxon>Bacteria</taxon>
        <taxon>Bacillati</taxon>
        <taxon>Actinomycetota</taxon>
        <taxon>Actinomycetes</taxon>
        <taxon>Streptosporangiales</taxon>
        <taxon>Streptosporangiaceae</taxon>
        <taxon>Sphaerisporangium</taxon>
    </lineage>
</organism>
<name>A0ABV9E9E9_9ACTN</name>
<reference evidence="3" key="1">
    <citation type="journal article" date="2019" name="Int. J. Syst. Evol. Microbiol.">
        <title>The Global Catalogue of Microorganisms (GCM) 10K type strain sequencing project: providing services to taxonomists for standard genome sequencing and annotation.</title>
        <authorList>
            <consortium name="The Broad Institute Genomics Platform"/>
            <consortium name="The Broad Institute Genome Sequencing Center for Infectious Disease"/>
            <person name="Wu L."/>
            <person name="Ma J."/>
        </authorList>
    </citation>
    <scope>NUCLEOTIDE SEQUENCE [LARGE SCALE GENOMIC DNA]</scope>
    <source>
        <strain evidence="3">CCUG 49560</strain>
    </source>
</reference>
<feature type="compositionally biased region" description="Basic and acidic residues" evidence="1">
    <location>
        <begin position="75"/>
        <end position="88"/>
    </location>
</feature>
<evidence type="ECO:0000256" key="1">
    <source>
        <dbReference type="SAM" id="MobiDB-lite"/>
    </source>
</evidence>
<feature type="compositionally biased region" description="Pro residues" evidence="1">
    <location>
        <begin position="89"/>
        <end position="112"/>
    </location>
</feature>
<dbReference type="RefSeq" id="WP_262847076.1">
    <property type="nucleotide sequence ID" value="NZ_JANZYP010000057.1"/>
</dbReference>
<dbReference type="PRINTS" id="PR01217">
    <property type="entry name" value="PRICHEXTENSN"/>
</dbReference>
<keyword evidence="3" id="KW-1185">Reference proteome</keyword>
<gene>
    <name evidence="2" type="ORF">ACFO8L_00970</name>
</gene>
<feature type="compositionally biased region" description="Low complexity" evidence="1">
    <location>
        <begin position="33"/>
        <end position="42"/>
    </location>
</feature>
<evidence type="ECO:0000313" key="2">
    <source>
        <dbReference type="EMBL" id="MFC4584624.1"/>
    </source>
</evidence>
<protein>
    <submittedName>
        <fullName evidence="2">Uncharacterized protein</fullName>
    </submittedName>
</protein>
<accession>A0ABV9E9E9</accession>
<feature type="region of interest" description="Disordered" evidence="1">
    <location>
        <begin position="22"/>
        <end position="117"/>
    </location>
</feature>
<dbReference type="Proteomes" id="UP001595891">
    <property type="component" value="Unassembled WGS sequence"/>
</dbReference>
<comment type="caution">
    <text evidence="2">The sequence shown here is derived from an EMBL/GenBank/DDBJ whole genome shotgun (WGS) entry which is preliminary data.</text>
</comment>
<sequence length="142" mass="15701">MPPTPTPSARKVPAVPSELFVGFVPAPGGGARRYGPGAVPAPVRRVDPQVTVAEPSSPGTRPEPRPTHRRSRPSRRPDPPPAHRREDPPSPWNREPPPPRRPAPRPGPIPEPPQDRQAACAAFTNFRREYCDRLFAERADLW</sequence>
<evidence type="ECO:0000313" key="3">
    <source>
        <dbReference type="Proteomes" id="UP001595891"/>
    </source>
</evidence>